<reference evidence="5" key="1">
    <citation type="submission" date="2016-10" db="EMBL/GenBank/DDBJ databases">
        <authorList>
            <person name="Varghese N."/>
        </authorList>
    </citation>
    <scope>NUCLEOTIDE SEQUENCE [LARGE SCALE GENOMIC DNA]</scope>
    <source>
        <strain evidence="5">ACV-9</strain>
    </source>
</reference>
<dbReference type="EMBL" id="FNZX01000005">
    <property type="protein sequence ID" value="SEK47203.1"/>
    <property type="molecule type" value="Genomic_DNA"/>
</dbReference>
<dbReference type="SUPFAM" id="SSF53187">
    <property type="entry name" value="Zn-dependent exopeptidases"/>
    <property type="match status" value="1"/>
</dbReference>
<protein>
    <submittedName>
        <fullName evidence="4">Aminopeptidase-like domain-containing protein</fullName>
    </submittedName>
</protein>
<dbReference type="InterPro" id="IPR032589">
    <property type="entry name" value="DUF4910"/>
</dbReference>
<gene>
    <name evidence="4" type="ORF">SAMN02910377_00982</name>
</gene>
<dbReference type="Gene3D" id="1.10.10.10">
    <property type="entry name" value="Winged helix-like DNA-binding domain superfamily/Winged helix DNA-binding domain"/>
    <property type="match status" value="1"/>
</dbReference>
<dbReference type="InterPro" id="IPR032610">
    <property type="entry name" value="DUF2172"/>
</dbReference>
<name>A0A1H7H9T0_9FIRM</name>
<dbReference type="Gene3D" id="3.50.30.90">
    <property type="match status" value="1"/>
</dbReference>
<feature type="domain" description="DUF4910" evidence="3">
    <location>
        <begin position="9"/>
        <end position="357"/>
    </location>
</feature>
<feature type="domain" description="UCP01524 winged helix-turn-helix" evidence="2">
    <location>
        <begin position="363"/>
        <end position="432"/>
    </location>
</feature>
<dbReference type="Pfam" id="PF16221">
    <property type="entry name" value="HTH_47"/>
    <property type="match status" value="1"/>
</dbReference>
<keyword evidence="4" id="KW-0645">Protease</keyword>
<dbReference type="AlphaFoldDB" id="A0A1H7H9T0"/>
<keyword evidence="4" id="KW-0378">Hydrolase</keyword>
<accession>A0A1H7H9T0</accession>
<keyword evidence="4" id="KW-0031">Aminopeptidase</keyword>
<dbReference type="Pfam" id="PF09940">
    <property type="entry name" value="DUF2172"/>
    <property type="match status" value="1"/>
</dbReference>
<dbReference type="PIRSF" id="PIRSF015244">
    <property type="entry name" value="UCP015244"/>
    <property type="match status" value="1"/>
</dbReference>
<sequence length="434" mass="49092">MSSIGQSMYDFATELFPINRSITGEGVRQTLKMCSDRIAGDDGITFEIKNVASGTQVFDWNVPKEWKINAAYIEDEAGNHIVDMAVSNLHVMGYSTPIDEWVDLEELKQHIFTLPDQPDIVPYVTSYYKERYGFCMSQNQLDSLKPGKYHMYIDSELFEGNLTYAELVLPGESDEEIFFSTYDCHPSMANNEVSGPVLMCELIKYVKTIKNRHYTYRFIIIPETIGSITYIATDNHLQHMKQHIVAGFNLSCVGDDRDYSIVHSKYADTLADRVLINVLKTHTEGKYSDYSFLKRGSDERQYNSAGVDLPVVCFCRSKFGEYPEYHTSADDMTLVSPEGFQGAYDVVTQVVDALENNKTFVMTVPCEPQLGKRGLFPTVSKKGSYDAVMAMMYFMTYADGRNDLIGISEITGVPVKELIDIAHKLHENGLVEVK</sequence>
<feature type="domain" description="DUF2172" evidence="1">
    <location>
        <begin position="65"/>
        <end position="156"/>
    </location>
</feature>
<proteinExistence type="predicted"/>
<dbReference type="RefSeq" id="WP_074789846.1">
    <property type="nucleotide sequence ID" value="NZ_FNZX01000005.1"/>
</dbReference>
<evidence type="ECO:0000259" key="1">
    <source>
        <dbReference type="Pfam" id="PF09940"/>
    </source>
</evidence>
<dbReference type="Pfam" id="PF16254">
    <property type="entry name" value="DUF4910"/>
    <property type="match status" value="1"/>
</dbReference>
<evidence type="ECO:0000313" key="5">
    <source>
        <dbReference type="Proteomes" id="UP000182321"/>
    </source>
</evidence>
<organism evidence="4 5">
    <name type="scientific">Pseudobutyrivibrio ruminis</name>
    <dbReference type="NCBI Taxonomy" id="46206"/>
    <lineage>
        <taxon>Bacteria</taxon>
        <taxon>Bacillati</taxon>
        <taxon>Bacillota</taxon>
        <taxon>Clostridia</taxon>
        <taxon>Lachnospirales</taxon>
        <taxon>Lachnospiraceae</taxon>
        <taxon>Pseudobutyrivibrio</taxon>
    </lineage>
</organism>
<evidence type="ECO:0000259" key="3">
    <source>
        <dbReference type="Pfam" id="PF16254"/>
    </source>
</evidence>
<keyword evidence="5" id="KW-1185">Reference proteome</keyword>
<evidence type="ECO:0000259" key="2">
    <source>
        <dbReference type="Pfam" id="PF16221"/>
    </source>
</evidence>
<dbReference type="Proteomes" id="UP000182321">
    <property type="component" value="Unassembled WGS sequence"/>
</dbReference>
<dbReference type="Gene3D" id="3.40.630.10">
    <property type="entry name" value="Zn peptidases"/>
    <property type="match status" value="1"/>
</dbReference>
<dbReference type="InterPro" id="IPR012353">
    <property type="entry name" value="UCP015244"/>
</dbReference>
<evidence type="ECO:0000313" key="4">
    <source>
        <dbReference type="EMBL" id="SEK47203.1"/>
    </source>
</evidence>
<dbReference type="GO" id="GO:0004177">
    <property type="term" value="F:aminopeptidase activity"/>
    <property type="evidence" value="ECO:0007669"/>
    <property type="project" value="UniProtKB-KW"/>
</dbReference>
<dbReference type="InterPro" id="IPR036388">
    <property type="entry name" value="WH-like_DNA-bd_sf"/>
</dbReference>
<dbReference type="InterPro" id="IPR032622">
    <property type="entry name" value="UCP01524_HTH"/>
</dbReference>